<evidence type="ECO:0000256" key="1">
    <source>
        <dbReference type="ARBA" id="ARBA00004123"/>
    </source>
</evidence>
<dbReference type="GO" id="GO:0008270">
    <property type="term" value="F:zinc ion binding"/>
    <property type="evidence" value="ECO:0007669"/>
    <property type="project" value="UniProtKB-KW"/>
</dbReference>
<dbReference type="PANTHER" id="PTHR24376:SF243">
    <property type="entry name" value="C2H2-TYPE DOMAIN-CONTAINING PROTEIN"/>
    <property type="match status" value="1"/>
</dbReference>
<feature type="domain" description="C2H2-type" evidence="13">
    <location>
        <begin position="188"/>
        <end position="215"/>
    </location>
</feature>
<keyword evidence="9" id="KW-0804">Transcription</keyword>
<reference evidence="14" key="1">
    <citation type="submission" date="2022-02" db="EMBL/GenBank/DDBJ databases">
        <title>Atlantic sturgeon de novo genome assembly.</title>
        <authorList>
            <person name="Stock M."/>
            <person name="Klopp C."/>
            <person name="Guiguen Y."/>
            <person name="Cabau C."/>
            <person name="Parinello H."/>
            <person name="Santidrian Yebra-Pimentel E."/>
            <person name="Kuhl H."/>
            <person name="Dirks R.P."/>
            <person name="Guessner J."/>
            <person name="Wuertz S."/>
            <person name="Du K."/>
            <person name="Schartl M."/>
        </authorList>
    </citation>
    <scope>NUCLEOTIDE SEQUENCE</scope>
    <source>
        <strain evidence="14">STURGEONOMICS-FGT-2020</strain>
        <tissue evidence="14">Whole blood</tissue>
    </source>
</reference>
<feature type="domain" description="C2H2-type" evidence="13">
    <location>
        <begin position="388"/>
        <end position="415"/>
    </location>
</feature>
<feature type="domain" description="C2H2-type" evidence="13">
    <location>
        <begin position="127"/>
        <end position="154"/>
    </location>
</feature>
<feature type="compositionally biased region" description="Low complexity" evidence="12">
    <location>
        <begin position="411"/>
        <end position="423"/>
    </location>
</feature>
<evidence type="ECO:0000256" key="8">
    <source>
        <dbReference type="ARBA" id="ARBA00023125"/>
    </source>
</evidence>
<dbReference type="SMART" id="SM00355">
    <property type="entry name" value="ZnF_C2H2"/>
    <property type="match status" value="8"/>
</dbReference>
<feature type="compositionally biased region" description="Acidic residues" evidence="12">
    <location>
        <begin position="243"/>
        <end position="256"/>
    </location>
</feature>
<evidence type="ECO:0000256" key="3">
    <source>
        <dbReference type="ARBA" id="ARBA00022723"/>
    </source>
</evidence>
<evidence type="ECO:0000256" key="11">
    <source>
        <dbReference type="PROSITE-ProRule" id="PRU00042"/>
    </source>
</evidence>
<sequence length="423" mass="46362">MESGSVKEGCVSLKQEKEELLLLPDGVNRVIVMESPAPVSEVREVAQPSAISRPYLHENLQCYQCFITFCNSKAKERHMKKSHREEYKQQLQSGDTLFTCYVCERTFPSSQELTQHQGSHTKEDKPFKCASCEQSFRTFSEVTAHRRAVCREKPCVCPDCGHSSRTPALLRAHRQSHRAGEGEVEKTHRCGKCGALFESEVDLIVHQEKHAGQSRCNGNSAAGNANAGPRKKRGRPPKASRESDEEEEGEEEEEEEVGKNKGGGGSKTPKRAKKQPAPIPAPEGEQNDSEGGGGGDDEHADDNSEDASEPKSGRRGRPAKGKERKNLAPAPSACPECGKSFATAALLKTHQRLHRERKAHPCADCDESFGKPEQLSAHQQRAHSGERHTCAECGKSFSREGNLKAHQRTHSTTAAAADSAPAR</sequence>
<feature type="region of interest" description="Disordered" evidence="12">
    <location>
        <begin position="400"/>
        <end position="423"/>
    </location>
</feature>
<feature type="domain" description="C2H2-type" evidence="13">
    <location>
        <begin position="360"/>
        <end position="388"/>
    </location>
</feature>
<dbReference type="InterPro" id="IPR013087">
    <property type="entry name" value="Znf_C2H2_type"/>
</dbReference>
<evidence type="ECO:0000256" key="10">
    <source>
        <dbReference type="ARBA" id="ARBA00023242"/>
    </source>
</evidence>
<keyword evidence="10" id="KW-0539">Nucleus</keyword>
<feature type="region of interest" description="Disordered" evidence="12">
    <location>
        <begin position="211"/>
        <end position="337"/>
    </location>
</feature>
<evidence type="ECO:0000256" key="9">
    <source>
        <dbReference type="ARBA" id="ARBA00023163"/>
    </source>
</evidence>
<feature type="domain" description="C2H2-type" evidence="13">
    <location>
        <begin position="98"/>
        <end position="125"/>
    </location>
</feature>
<dbReference type="AlphaFoldDB" id="A0AAD8FQJ1"/>
<feature type="compositionally biased region" description="Basic residues" evidence="12">
    <location>
        <begin position="229"/>
        <end position="238"/>
    </location>
</feature>
<keyword evidence="6" id="KW-0862">Zinc</keyword>
<evidence type="ECO:0000256" key="6">
    <source>
        <dbReference type="ARBA" id="ARBA00022833"/>
    </source>
</evidence>
<feature type="compositionally biased region" description="Low complexity" evidence="12">
    <location>
        <begin position="217"/>
        <end position="228"/>
    </location>
</feature>
<dbReference type="PANTHER" id="PTHR24376">
    <property type="entry name" value="ZINC FINGER PROTEIN"/>
    <property type="match status" value="1"/>
</dbReference>
<accession>A0AAD8FQJ1</accession>
<keyword evidence="5 11" id="KW-0863">Zinc-finger</keyword>
<dbReference type="FunFam" id="3.30.160.60:FF:000761">
    <property type="entry name" value="Zinc finger protein 449"/>
    <property type="match status" value="1"/>
</dbReference>
<comment type="caution">
    <text evidence="14">The sequence shown here is derived from an EMBL/GenBank/DDBJ whole genome shotgun (WGS) entry which is preliminary data.</text>
</comment>
<feature type="compositionally biased region" description="Acidic residues" evidence="12">
    <location>
        <begin position="298"/>
        <end position="307"/>
    </location>
</feature>
<name>A0AAD8FQJ1_ACIOX</name>
<comment type="subcellular location">
    <subcellularLocation>
        <location evidence="1">Nucleus</location>
    </subcellularLocation>
</comment>
<evidence type="ECO:0000256" key="2">
    <source>
        <dbReference type="ARBA" id="ARBA00006991"/>
    </source>
</evidence>
<dbReference type="EMBL" id="JAGXEW010000050">
    <property type="protein sequence ID" value="KAK1151863.1"/>
    <property type="molecule type" value="Genomic_DNA"/>
</dbReference>
<evidence type="ECO:0000256" key="4">
    <source>
        <dbReference type="ARBA" id="ARBA00022737"/>
    </source>
</evidence>
<dbReference type="FunFam" id="3.30.160.60:FF:000446">
    <property type="entry name" value="Zinc finger protein"/>
    <property type="match status" value="1"/>
</dbReference>
<dbReference type="Proteomes" id="UP001230051">
    <property type="component" value="Unassembled WGS sequence"/>
</dbReference>
<keyword evidence="8" id="KW-0238">DNA-binding</keyword>
<gene>
    <name evidence="14" type="primary">ZNF576</name>
    <name evidence="14" type="ORF">AOXY_G32223</name>
</gene>
<dbReference type="PROSITE" id="PS00028">
    <property type="entry name" value="ZINC_FINGER_C2H2_1"/>
    <property type="match status" value="5"/>
</dbReference>
<keyword evidence="15" id="KW-1185">Reference proteome</keyword>
<protein>
    <submittedName>
        <fullName evidence="14">Oocyte zinc finger protein XlCOF8.4-like</fullName>
    </submittedName>
</protein>
<dbReference type="SUPFAM" id="SSF57667">
    <property type="entry name" value="beta-beta-alpha zinc fingers"/>
    <property type="match status" value="4"/>
</dbReference>
<dbReference type="Pfam" id="PF00096">
    <property type="entry name" value="zf-C2H2"/>
    <property type="match status" value="5"/>
</dbReference>
<organism evidence="14 15">
    <name type="scientific">Acipenser oxyrinchus oxyrinchus</name>
    <dbReference type="NCBI Taxonomy" id="40147"/>
    <lineage>
        <taxon>Eukaryota</taxon>
        <taxon>Metazoa</taxon>
        <taxon>Chordata</taxon>
        <taxon>Craniata</taxon>
        <taxon>Vertebrata</taxon>
        <taxon>Euteleostomi</taxon>
        <taxon>Actinopterygii</taxon>
        <taxon>Chondrostei</taxon>
        <taxon>Acipenseriformes</taxon>
        <taxon>Acipenseridae</taxon>
        <taxon>Acipenser</taxon>
    </lineage>
</organism>
<dbReference type="InterPro" id="IPR036236">
    <property type="entry name" value="Znf_C2H2_sf"/>
</dbReference>
<evidence type="ECO:0000313" key="15">
    <source>
        <dbReference type="Proteomes" id="UP001230051"/>
    </source>
</evidence>
<keyword evidence="4" id="KW-0677">Repeat</keyword>
<dbReference type="GO" id="GO:0000978">
    <property type="term" value="F:RNA polymerase II cis-regulatory region sequence-specific DNA binding"/>
    <property type="evidence" value="ECO:0007669"/>
    <property type="project" value="TreeGrafter"/>
</dbReference>
<evidence type="ECO:0000256" key="12">
    <source>
        <dbReference type="SAM" id="MobiDB-lite"/>
    </source>
</evidence>
<dbReference type="GO" id="GO:0001228">
    <property type="term" value="F:DNA-binding transcription activator activity, RNA polymerase II-specific"/>
    <property type="evidence" value="ECO:0007669"/>
    <property type="project" value="TreeGrafter"/>
</dbReference>
<evidence type="ECO:0000256" key="7">
    <source>
        <dbReference type="ARBA" id="ARBA00023015"/>
    </source>
</evidence>
<dbReference type="GO" id="GO:0005634">
    <property type="term" value="C:nucleus"/>
    <property type="evidence" value="ECO:0007669"/>
    <property type="project" value="UniProtKB-SubCell"/>
</dbReference>
<feature type="domain" description="C2H2-type" evidence="13">
    <location>
        <begin position="332"/>
        <end position="359"/>
    </location>
</feature>
<proteinExistence type="inferred from homology"/>
<comment type="similarity">
    <text evidence="2">Belongs to the krueppel C2H2-type zinc-finger protein family.</text>
</comment>
<dbReference type="Gene3D" id="3.30.160.60">
    <property type="entry name" value="Classic Zinc Finger"/>
    <property type="match status" value="5"/>
</dbReference>
<keyword evidence="7" id="KW-0805">Transcription regulation</keyword>
<keyword evidence="3" id="KW-0479">Metal-binding</keyword>
<evidence type="ECO:0000259" key="13">
    <source>
        <dbReference type="PROSITE" id="PS50157"/>
    </source>
</evidence>
<evidence type="ECO:0000313" key="14">
    <source>
        <dbReference type="EMBL" id="KAK1151863.1"/>
    </source>
</evidence>
<dbReference type="PROSITE" id="PS50157">
    <property type="entry name" value="ZINC_FINGER_C2H2_2"/>
    <property type="match status" value="6"/>
</dbReference>
<evidence type="ECO:0000256" key="5">
    <source>
        <dbReference type="ARBA" id="ARBA00022771"/>
    </source>
</evidence>